<feature type="region of interest" description="Disordered" evidence="2">
    <location>
        <begin position="100"/>
        <end position="121"/>
    </location>
</feature>
<reference evidence="4" key="4">
    <citation type="journal article" date="2015" name="G3 (Bethesda)">
        <title>Genome sequences of three phytopathogenic species of the Magnaporthaceae family of fungi.</title>
        <authorList>
            <person name="Okagaki L.H."/>
            <person name="Nunes C.C."/>
            <person name="Sailsbery J."/>
            <person name="Clay B."/>
            <person name="Brown D."/>
            <person name="John T."/>
            <person name="Oh Y."/>
            <person name="Young N."/>
            <person name="Fitzgerald M."/>
            <person name="Haas B.J."/>
            <person name="Zeng Q."/>
            <person name="Young S."/>
            <person name="Adiconis X."/>
            <person name="Fan L."/>
            <person name="Levin J.Z."/>
            <person name="Mitchell T.K."/>
            <person name="Okubara P.A."/>
            <person name="Farman M.L."/>
            <person name="Kohn L.M."/>
            <person name="Birren B."/>
            <person name="Ma L.-J."/>
            <person name="Dean R.A."/>
        </authorList>
    </citation>
    <scope>NUCLEOTIDE SEQUENCE</scope>
    <source>
        <strain evidence="4">ATCC 64411 / 73-15</strain>
    </source>
</reference>
<accession>A0A0C4E752</accession>
<dbReference type="eggNOG" id="KOG4476">
    <property type="taxonomic scope" value="Eukaryota"/>
</dbReference>
<dbReference type="OrthoDB" id="5319641at2759"/>
<dbReference type="Pfam" id="PF09729">
    <property type="entry name" value="Gti1_Pac2"/>
    <property type="match status" value="1"/>
</dbReference>
<proteinExistence type="inferred from homology"/>
<name>A0A0C4E752_MAGP6</name>
<dbReference type="EMBL" id="ADBL01002018">
    <property type="status" value="NOT_ANNOTATED_CDS"/>
    <property type="molecule type" value="Genomic_DNA"/>
</dbReference>
<dbReference type="GO" id="GO:0003677">
    <property type="term" value="F:DNA binding"/>
    <property type="evidence" value="ECO:0007669"/>
    <property type="project" value="TreeGrafter"/>
</dbReference>
<dbReference type="PANTHER" id="PTHR28027">
    <property type="entry name" value="TRANSCRIPTIONAL REGULATOR MIT1"/>
    <property type="match status" value="1"/>
</dbReference>
<dbReference type="EnsemblFungi" id="MAPG_08354T0">
    <property type="protein sequence ID" value="MAPG_08354T0"/>
    <property type="gene ID" value="MAPG_08354"/>
</dbReference>
<sequence length="397" mass="43547">MASPTTAGGGTPPLSVTYEGFVGTTMDALILFEACLQGALYHVPRRPHDRERETLIRSGAVFVYEEHSSGIKRWTDGYNWSPSRILGNFLIYRELEGPFPPGEKKRARKPKKNTPSKTAESARAAAALGAATTQTAGLEEGEQSRAESERSLIGSLIDSYPFKEGGLVKKTISVQWQGVPHHLVSYYKVDDVLANKLTSPSNHPRFSRLIPRAALFSQQNFRNPVSDSDPKFMSQFQSEPGFDYLHPHTGLPMPTAAPRSMSLPGGVPIIPHDMYRSSFPPVPQAPHQATYTLPPHMQPVMAMGHSFAPNGHYEPAHGHFEAADGTHYEAPNGHYEQPNGHYETHNGAAAAAFHTYDNTLGMFANIPHHENDGQERGDMPQEVFLGILGPQGNSYAS</sequence>
<dbReference type="EMBL" id="GL876972">
    <property type="protein sequence ID" value="KLU89383.1"/>
    <property type="molecule type" value="Genomic_DNA"/>
</dbReference>
<evidence type="ECO:0000313" key="5">
    <source>
        <dbReference type="Proteomes" id="UP000011715"/>
    </source>
</evidence>
<dbReference type="PANTHER" id="PTHR28027:SF2">
    <property type="entry name" value="TRANSCRIPTIONAL REGULATOR MIT1"/>
    <property type="match status" value="1"/>
</dbReference>
<dbReference type="VEuPathDB" id="FungiDB:MAPG_08354"/>
<evidence type="ECO:0000256" key="2">
    <source>
        <dbReference type="SAM" id="MobiDB-lite"/>
    </source>
</evidence>
<dbReference type="AlphaFoldDB" id="A0A0C4E752"/>
<reference evidence="3" key="3">
    <citation type="submission" date="2011-03" db="EMBL/GenBank/DDBJ databases">
        <title>Annotation of Magnaporthe poae ATCC 64411.</title>
        <authorList>
            <person name="Ma L.-J."/>
            <person name="Dead R."/>
            <person name="Young S.K."/>
            <person name="Zeng Q."/>
            <person name="Gargeya S."/>
            <person name="Fitzgerald M."/>
            <person name="Haas B."/>
            <person name="Abouelleil A."/>
            <person name="Alvarado L."/>
            <person name="Arachchi H.M."/>
            <person name="Berlin A."/>
            <person name="Brown A."/>
            <person name="Chapman S.B."/>
            <person name="Chen Z."/>
            <person name="Dunbar C."/>
            <person name="Freedman E."/>
            <person name="Gearin G."/>
            <person name="Gellesch M."/>
            <person name="Goldberg J."/>
            <person name="Griggs A."/>
            <person name="Gujja S."/>
            <person name="Heiman D."/>
            <person name="Howarth C."/>
            <person name="Larson L."/>
            <person name="Lui A."/>
            <person name="MacDonald P.J.P."/>
            <person name="Mehta T."/>
            <person name="Montmayeur A."/>
            <person name="Murphy C."/>
            <person name="Neiman D."/>
            <person name="Pearson M."/>
            <person name="Priest M."/>
            <person name="Roberts A."/>
            <person name="Saif S."/>
            <person name="Shea T."/>
            <person name="Shenoy N."/>
            <person name="Sisk P."/>
            <person name="Stolte C."/>
            <person name="Sykes S."/>
            <person name="Yandava C."/>
            <person name="Wortman J."/>
            <person name="Nusbaum C."/>
            <person name="Birren B."/>
        </authorList>
    </citation>
    <scope>NUCLEOTIDE SEQUENCE</scope>
    <source>
        <strain evidence="3">ATCC 64411</strain>
    </source>
</reference>
<keyword evidence="5" id="KW-1185">Reference proteome</keyword>
<reference evidence="5" key="2">
    <citation type="submission" date="2010-05" db="EMBL/GenBank/DDBJ databases">
        <title>The genome sequence of Magnaporthe poae strain ATCC 64411.</title>
        <authorList>
            <person name="Ma L.-J."/>
            <person name="Dead R."/>
            <person name="Young S."/>
            <person name="Zeng Q."/>
            <person name="Koehrsen M."/>
            <person name="Alvarado L."/>
            <person name="Berlin A."/>
            <person name="Chapman S.B."/>
            <person name="Chen Z."/>
            <person name="Freedman E."/>
            <person name="Gellesch M."/>
            <person name="Goldberg J."/>
            <person name="Griggs A."/>
            <person name="Gujja S."/>
            <person name="Heilman E.R."/>
            <person name="Heiman D."/>
            <person name="Hepburn T."/>
            <person name="Howarth C."/>
            <person name="Jen D."/>
            <person name="Larson L."/>
            <person name="Mehta T."/>
            <person name="Neiman D."/>
            <person name="Pearson M."/>
            <person name="Roberts A."/>
            <person name="Saif S."/>
            <person name="Shea T."/>
            <person name="Shenoy N."/>
            <person name="Sisk P."/>
            <person name="Stolte C."/>
            <person name="Sykes S."/>
            <person name="Walk T."/>
            <person name="White J."/>
            <person name="Yandava C."/>
            <person name="Haas B."/>
            <person name="Nusbaum C."/>
            <person name="Birren B."/>
        </authorList>
    </citation>
    <scope>NUCLEOTIDE SEQUENCE [LARGE SCALE GENOMIC DNA]</scope>
    <source>
        <strain evidence="5">ATCC 64411 / 73-15</strain>
    </source>
</reference>
<organism evidence="4 5">
    <name type="scientific">Magnaporthiopsis poae (strain ATCC 64411 / 73-15)</name>
    <name type="common">Kentucky bluegrass fungus</name>
    <name type="synonym">Magnaporthe poae</name>
    <dbReference type="NCBI Taxonomy" id="644358"/>
    <lineage>
        <taxon>Eukaryota</taxon>
        <taxon>Fungi</taxon>
        <taxon>Dikarya</taxon>
        <taxon>Ascomycota</taxon>
        <taxon>Pezizomycotina</taxon>
        <taxon>Sordariomycetes</taxon>
        <taxon>Sordariomycetidae</taxon>
        <taxon>Magnaporthales</taxon>
        <taxon>Magnaporthaceae</taxon>
        <taxon>Magnaporthiopsis</taxon>
    </lineage>
</organism>
<reference evidence="3" key="1">
    <citation type="submission" date="2010-05" db="EMBL/GenBank/DDBJ databases">
        <title>The Genome Sequence of Magnaporthe poae strain ATCC 64411.</title>
        <authorList>
            <consortium name="The Broad Institute Genome Sequencing Platform"/>
            <consortium name="Broad Institute Genome Sequencing Center for Infectious Disease"/>
            <person name="Ma L.-J."/>
            <person name="Dead R."/>
            <person name="Young S."/>
            <person name="Zeng Q."/>
            <person name="Koehrsen M."/>
            <person name="Alvarado L."/>
            <person name="Berlin A."/>
            <person name="Chapman S.B."/>
            <person name="Chen Z."/>
            <person name="Freedman E."/>
            <person name="Gellesch M."/>
            <person name="Goldberg J."/>
            <person name="Griggs A."/>
            <person name="Gujja S."/>
            <person name="Heilman E.R."/>
            <person name="Heiman D."/>
            <person name="Hepburn T."/>
            <person name="Howarth C."/>
            <person name="Jen D."/>
            <person name="Larson L."/>
            <person name="Mehta T."/>
            <person name="Neiman D."/>
            <person name="Pearson M."/>
            <person name="Roberts A."/>
            <person name="Saif S."/>
            <person name="Shea T."/>
            <person name="Shenoy N."/>
            <person name="Sisk P."/>
            <person name="Stolte C."/>
            <person name="Sykes S."/>
            <person name="Walk T."/>
            <person name="White J."/>
            <person name="Yandava C."/>
            <person name="Haas B."/>
            <person name="Nusbaum C."/>
            <person name="Birren B."/>
        </authorList>
    </citation>
    <scope>NUCLEOTIDE SEQUENCE</scope>
    <source>
        <strain evidence="3">ATCC 64411</strain>
    </source>
</reference>
<reference evidence="4" key="5">
    <citation type="submission" date="2015-06" db="UniProtKB">
        <authorList>
            <consortium name="EnsemblFungi"/>
        </authorList>
    </citation>
    <scope>IDENTIFICATION</scope>
    <source>
        <strain evidence="4">ATCC 64411</strain>
    </source>
</reference>
<dbReference type="Proteomes" id="UP000011715">
    <property type="component" value="Unassembled WGS sequence"/>
</dbReference>
<evidence type="ECO:0000313" key="4">
    <source>
        <dbReference type="EnsemblFungi" id="MAPG_08354T0"/>
    </source>
</evidence>
<comment type="similarity">
    <text evidence="1">Belongs to the MIT1/WOR1 family.</text>
</comment>
<dbReference type="InterPro" id="IPR018608">
    <property type="entry name" value="Gti1/Pac2"/>
</dbReference>
<evidence type="ECO:0000313" key="3">
    <source>
        <dbReference type="EMBL" id="KLU89383.1"/>
    </source>
</evidence>
<protein>
    <submittedName>
        <fullName evidence="3">cAMP-independent regulatory protein pac2</fullName>
    </submittedName>
</protein>
<gene>
    <name evidence="3" type="ORF">MAPG_08354</name>
</gene>
<evidence type="ECO:0000256" key="1">
    <source>
        <dbReference type="ARBA" id="ARBA00008359"/>
    </source>
</evidence>
<feature type="compositionally biased region" description="Basic residues" evidence="2">
    <location>
        <begin position="105"/>
        <end position="114"/>
    </location>
</feature>